<feature type="compositionally biased region" description="Low complexity" evidence="1">
    <location>
        <begin position="1"/>
        <end position="10"/>
    </location>
</feature>
<evidence type="ECO:0000313" key="3">
    <source>
        <dbReference type="Proteomes" id="UP000026915"/>
    </source>
</evidence>
<accession>A0A061EVI2</accession>
<sequence>MGWPPTGRRTPPTPPHWLPNPSIHIGSAHTHSTPPPLTHGCLEKPPVIPLMLDPSIHKDRPTAVFFENEIQTLTQPFSYSIIALMWIAKIIGKSLYVDEATANGSRPSVAQAMENASNVTIQKHKKMRCRKLAERMEKSVIKGGGLVLSDESQPDESEVRPLSASCMHEGTLGSSDESGFNKENSLVPSHTDVSHANLEVHPMVLYRSKRVPLWDCVRTVSAGIEGPWLARGDFNVILNRTEKLHGATPHGGLMEDFATTLLDCGLLNGGFEGKPYTWTNSHML</sequence>
<organism evidence="2 3">
    <name type="scientific">Theobroma cacao</name>
    <name type="common">Cacao</name>
    <name type="synonym">Cocoa</name>
    <dbReference type="NCBI Taxonomy" id="3641"/>
    <lineage>
        <taxon>Eukaryota</taxon>
        <taxon>Viridiplantae</taxon>
        <taxon>Streptophyta</taxon>
        <taxon>Embryophyta</taxon>
        <taxon>Tracheophyta</taxon>
        <taxon>Spermatophyta</taxon>
        <taxon>Magnoliopsida</taxon>
        <taxon>eudicotyledons</taxon>
        <taxon>Gunneridae</taxon>
        <taxon>Pentapetalae</taxon>
        <taxon>rosids</taxon>
        <taxon>malvids</taxon>
        <taxon>Malvales</taxon>
        <taxon>Malvaceae</taxon>
        <taxon>Byttnerioideae</taxon>
        <taxon>Theobroma</taxon>
    </lineage>
</organism>
<dbReference type="AlphaFoldDB" id="A0A061EVI2"/>
<evidence type="ECO:0000313" key="2">
    <source>
        <dbReference type="EMBL" id="EOY08427.1"/>
    </source>
</evidence>
<dbReference type="EMBL" id="CM001883">
    <property type="protein sequence ID" value="EOY08427.1"/>
    <property type="molecule type" value="Genomic_DNA"/>
</dbReference>
<reference evidence="2 3" key="1">
    <citation type="journal article" date="2013" name="Genome Biol.">
        <title>The genome sequence of the most widely cultivated cacao type and its use to identify candidate genes regulating pod color.</title>
        <authorList>
            <person name="Motamayor J.C."/>
            <person name="Mockaitis K."/>
            <person name="Schmutz J."/>
            <person name="Haiminen N."/>
            <person name="Iii D.L."/>
            <person name="Cornejo O."/>
            <person name="Findley S.D."/>
            <person name="Zheng P."/>
            <person name="Utro F."/>
            <person name="Royaert S."/>
            <person name="Saski C."/>
            <person name="Jenkins J."/>
            <person name="Podicheti R."/>
            <person name="Zhao M."/>
            <person name="Scheffler B.E."/>
            <person name="Stack J.C."/>
            <person name="Feltus F.A."/>
            <person name="Mustiga G.M."/>
            <person name="Amores F."/>
            <person name="Phillips W."/>
            <person name="Marelli J.P."/>
            <person name="May G.D."/>
            <person name="Shapiro H."/>
            <person name="Ma J."/>
            <person name="Bustamante C.D."/>
            <person name="Schnell R.J."/>
            <person name="Main D."/>
            <person name="Gilbert D."/>
            <person name="Parida L."/>
            <person name="Kuhn D.N."/>
        </authorList>
    </citation>
    <scope>NUCLEOTIDE SEQUENCE [LARGE SCALE GENOMIC DNA]</scope>
    <source>
        <strain evidence="3">cv. Matina 1-6</strain>
    </source>
</reference>
<proteinExistence type="predicted"/>
<evidence type="ECO:0000256" key="1">
    <source>
        <dbReference type="SAM" id="MobiDB-lite"/>
    </source>
</evidence>
<keyword evidence="3" id="KW-1185">Reference proteome</keyword>
<name>A0A061EVI2_THECC</name>
<dbReference type="Proteomes" id="UP000026915">
    <property type="component" value="Chromosome 5"/>
</dbReference>
<protein>
    <submittedName>
        <fullName evidence="2">Uncharacterized protein</fullName>
    </submittedName>
</protein>
<dbReference type="Gramene" id="EOY08427">
    <property type="protein sequence ID" value="EOY08427"/>
    <property type="gene ID" value="TCM_022852"/>
</dbReference>
<dbReference type="InParanoid" id="A0A061EVI2"/>
<dbReference type="HOGENOM" id="CLU_981454_0_0_1"/>
<gene>
    <name evidence="2" type="ORF">TCM_022852</name>
</gene>
<feature type="region of interest" description="Disordered" evidence="1">
    <location>
        <begin position="1"/>
        <end position="39"/>
    </location>
</feature>